<gene>
    <name evidence="9" type="ORF">ACFP56_14295</name>
</gene>
<evidence type="ECO:0000256" key="4">
    <source>
        <dbReference type="ARBA" id="ARBA00022475"/>
    </source>
</evidence>
<comment type="caution">
    <text evidence="9">The sequence shown here is derived from an EMBL/GenBank/DDBJ whole genome shotgun (WGS) entry which is preliminary data.</text>
</comment>
<dbReference type="Gene3D" id="1.10.3470.10">
    <property type="entry name" value="ABC transporter involved in vitamin B12 uptake, BtuC"/>
    <property type="match status" value="1"/>
</dbReference>
<feature type="transmembrane region" description="Helical" evidence="8">
    <location>
        <begin position="323"/>
        <end position="340"/>
    </location>
</feature>
<feature type="transmembrane region" description="Helical" evidence="8">
    <location>
        <begin position="73"/>
        <end position="94"/>
    </location>
</feature>
<accession>A0ABW1V5A9</accession>
<feature type="transmembrane region" description="Helical" evidence="8">
    <location>
        <begin position="164"/>
        <end position="188"/>
    </location>
</feature>
<keyword evidence="5 8" id="KW-0812">Transmembrane</keyword>
<evidence type="ECO:0000256" key="7">
    <source>
        <dbReference type="ARBA" id="ARBA00023136"/>
    </source>
</evidence>
<sequence length="346" mass="36478">MSDYKALHQAQQQLKRRPRAAALVMLGGFFLLIVLLISSISLGVANITLQGVWDAIFHFQPENNHHQIIRELRIPRVLAGALIGASFAVAGALMQGMSRNPLADSGILGINAGAAFMLTLCFAFFPATSSFLIMLFSFAGAAISVAIVYGIGNVSLGGLTPARMVLAGTTISALFGALGEGVSLYFQIGQNISYWYAGGLANTSWEKLVHMAPWMIGALLASIVLSRSITILSMGEDVAAGLGVNTQRIKLVAMLLVLILAGASVSIVGAIGFIGLIIPHVTRALVGVDYRLIIPCSAILGGVLVVGSDLAARLIHPPYETPIGAITALLGVPFFLYLARKERRGL</sequence>
<keyword evidence="4" id="KW-1003">Cell membrane</keyword>
<comment type="similarity">
    <text evidence="2">Belongs to the binding-protein-dependent transport system permease family. FecCD subfamily.</text>
</comment>
<evidence type="ECO:0000256" key="2">
    <source>
        <dbReference type="ARBA" id="ARBA00007935"/>
    </source>
</evidence>
<dbReference type="EMBL" id="JBHSTE010000004">
    <property type="protein sequence ID" value="MFC6333795.1"/>
    <property type="molecule type" value="Genomic_DNA"/>
</dbReference>
<comment type="subcellular location">
    <subcellularLocation>
        <location evidence="1">Cell membrane</location>
        <topology evidence="1">Multi-pass membrane protein</topology>
    </subcellularLocation>
</comment>
<dbReference type="InterPro" id="IPR037294">
    <property type="entry name" value="ABC_BtuC-like"/>
</dbReference>
<dbReference type="SUPFAM" id="SSF81345">
    <property type="entry name" value="ABC transporter involved in vitamin B12 uptake, BtuC"/>
    <property type="match status" value="1"/>
</dbReference>
<keyword evidence="7 8" id="KW-0472">Membrane</keyword>
<feature type="transmembrane region" description="Helical" evidence="8">
    <location>
        <begin position="106"/>
        <end position="125"/>
    </location>
</feature>
<feature type="transmembrane region" description="Helical" evidence="8">
    <location>
        <begin position="290"/>
        <end position="311"/>
    </location>
</feature>
<evidence type="ECO:0000256" key="1">
    <source>
        <dbReference type="ARBA" id="ARBA00004651"/>
    </source>
</evidence>
<evidence type="ECO:0000256" key="6">
    <source>
        <dbReference type="ARBA" id="ARBA00022989"/>
    </source>
</evidence>
<dbReference type="RefSeq" id="WP_379235632.1">
    <property type="nucleotide sequence ID" value="NZ_JBHSTE010000004.1"/>
</dbReference>
<protein>
    <submittedName>
        <fullName evidence="9">FecCD family ABC transporter permease</fullName>
    </submittedName>
</protein>
<reference evidence="10" key="1">
    <citation type="journal article" date="2019" name="Int. J. Syst. Evol. Microbiol.">
        <title>The Global Catalogue of Microorganisms (GCM) 10K type strain sequencing project: providing services to taxonomists for standard genome sequencing and annotation.</title>
        <authorList>
            <consortium name="The Broad Institute Genomics Platform"/>
            <consortium name="The Broad Institute Genome Sequencing Center for Infectious Disease"/>
            <person name="Wu L."/>
            <person name="Ma J."/>
        </authorList>
    </citation>
    <scope>NUCLEOTIDE SEQUENCE [LARGE SCALE GENOMIC DNA]</scope>
    <source>
        <strain evidence="10">PCU 280</strain>
    </source>
</reference>
<feature type="transmembrane region" description="Helical" evidence="8">
    <location>
        <begin position="20"/>
        <end position="53"/>
    </location>
</feature>
<dbReference type="PANTHER" id="PTHR30472">
    <property type="entry name" value="FERRIC ENTEROBACTIN TRANSPORT SYSTEM PERMEASE PROTEIN"/>
    <property type="match status" value="1"/>
</dbReference>
<proteinExistence type="inferred from homology"/>
<name>A0ABW1V5A9_9BACL</name>
<dbReference type="CDD" id="cd06550">
    <property type="entry name" value="TM_ABC_iron-siderophores_like"/>
    <property type="match status" value="1"/>
</dbReference>
<keyword evidence="10" id="KW-1185">Reference proteome</keyword>
<dbReference type="InterPro" id="IPR000522">
    <property type="entry name" value="ABC_transptr_permease_BtuC"/>
</dbReference>
<evidence type="ECO:0000256" key="3">
    <source>
        <dbReference type="ARBA" id="ARBA00022448"/>
    </source>
</evidence>
<keyword evidence="3" id="KW-0813">Transport</keyword>
<evidence type="ECO:0000313" key="10">
    <source>
        <dbReference type="Proteomes" id="UP001596233"/>
    </source>
</evidence>
<feature type="transmembrane region" description="Helical" evidence="8">
    <location>
        <begin position="251"/>
        <end position="278"/>
    </location>
</feature>
<evidence type="ECO:0000313" key="9">
    <source>
        <dbReference type="EMBL" id="MFC6333795.1"/>
    </source>
</evidence>
<dbReference type="PANTHER" id="PTHR30472:SF1">
    <property type="entry name" value="FE(3+) DICITRATE TRANSPORT SYSTEM PERMEASE PROTEIN FECC-RELATED"/>
    <property type="match status" value="1"/>
</dbReference>
<dbReference type="Proteomes" id="UP001596233">
    <property type="component" value="Unassembled WGS sequence"/>
</dbReference>
<feature type="transmembrane region" description="Helical" evidence="8">
    <location>
        <begin position="208"/>
        <end position="230"/>
    </location>
</feature>
<evidence type="ECO:0000256" key="8">
    <source>
        <dbReference type="SAM" id="Phobius"/>
    </source>
</evidence>
<keyword evidence="6 8" id="KW-1133">Transmembrane helix</keyword>
<feature type="transmembrane region" description="Helical" evidence="8">
    <location>
        <begin position="131"/>
        <end position="152"/>
    </location>
</feature>
<organism evidence="9 10">
    <name type="scientific">Paenibacillus septentrionalis</name>
    <dbReference type="NCBI Taxonomy" id="429342"/>
    <lineage>
        <taxon>Bacteria</taxon>
        <taxon>Bacillati</taxon>
        <taxon>Bacillota</taxon>
        <taxon>Bacilli</taxon>
        <taxon>Bacillales</taxon>
        <taxon>Paenibacillaceae</taxon>
        <taxon>Paenibacillus</taxon>
    </lineage>
</organism>
<dbReference type="Pfam" id="PF01032">
    <property type="entry name" value="FecCD"/>
    <property type="match status" value="1"/>
</dbReference>
<evidence type="ECO:0000256" key="5">
    <source>
        <dbReference type="ARBA" id="ARBA00022692"/>
    </source>
</evidence>